<keyword evidence="10 13" id="KW-0496">Mitochondrion</keyword>
<dbReference type="GO" id="GO:0003954">
    <property type="term" value="F:NADH dehydrogenase activity"/>
    <property type="evidence" value="ECO:0007669"/>
    <property type="project" value="TreeGrafter"/>
</dbReference>
<keyword evidence="7" id="KW-0999">Mitochondrion inner membrane</keyword>
<reference evidence="15" key="1">
    <citation type="journal article" date="2020" name="Genomics">
        <title>Fragmented mitochondrial genomes evolved in opposite directions between closely related macaque louse Pedicinus obtusus and colobus louse Pedicinus badii.</title>
        <authorList>
            <person name="Fu Y.-T."/>
            <person name="Dong Y."/>
            <person name="Wang W."/>
            <person name="Nie Y."/>
            <person name="Liu G.-H."/>
            <person name="Shao R."/>
        </authorList>
    </citation>
    <scope>NUCLEOTIDE SEQUENCE</scope>
    <source>
        <strain evidence="15">11</strain>
    </source>
</reference>
<dbReference type="EC" id="7.1.1.2" evidence="13"/>
<feature type="transmembrane region" description="Helical" evidence="14">
    <location>
        <begin position="146"/>
        <end position="167"/>
    </location>
</feature>
<sequence length="298" mass="32813">MVLAAAEIILMISMVLLVVAFFSLYERQVLSYSQSRKGPNKVALGGLAQPLADAMKLVSKNTQEPIHFGSFSFNASPLMFLFLVLLVWPSAPIVFMPPHWGFSGLWVVLVLSMSVYGTLVVGWVSVSKYAILGSMRSVAQSISYEIVLTTSLFSLFLFMGSLSISGFRPMQSPVWFIFTVFPLFIIVTLCLLAEGGRSPFDLAEGESEIVSGYSVEYGGVQYTCLFLSENISLVFSACLINSLFMGELASLKMTAILTGLVAVRATLPRMRYDAVMECCWLMILPLALLFMFLITVMV</sequence>
<geneLocation type="mitochondrion" evidence="15"/>
<feature type="transmembrane region" description="Helical" evidence="14">
    <location>
        <begin position="66"/>
        <end position="88"/>
    </location>
</feature>
<evidence type="ECO:0000256" key="8">
    <source>
        <dbReference type="ARBA" id="ARBA00022989"/>
    </source>
</evidence>
<keyword evidence="5" id="KW-0813">Transport</keyword>
<gene>
    <name evidence="15" type="primary">nad1</name>
</gene>
<dbReference type="InterPro" id="IPR001694">
    <property type="entry name" value="NADH_UbQ_OxRdtase_su1/FPO"/>
</dbReference>
<name>A0A7T0FYF1_9NEOP</name>
<feature type="transmembrane region" description="Helical" evidence="14">
    <location>
        <begin position="173"/>
        <end position="193"/>
    </location>
</feature>
<dbReference type="PANTHER" id="PTHR11432:SF3">
    <property type="entry name" value="NADH-UBIQUINONE OXIDOREDUCTASE CHAIN 1"/>
    <property type="match status" value="1"/>
</dbReference>
<comment type="catalytic activity">
    <reaction evidence="13">
        <text>a ubiquinone + NADH + 5 H(+)(in) = a ubiquinol + NAD(+) + 4 H(+)(out)</text>
        <dbReference type="Rhea" id="RHEA:29091"/>
        <dbReference type="Rhea" id="RHEA-COMP:9565"/>
        <dbReference type="Rhea" id="RHEA-COMP:9566"/>
        <dbReference type="ChEBI" id="CHEBI:15378"/>
        <dbReference type="ChEBI" id="CHEBI:16389"/>
        <dbReference type="ChEBI" id="CHEBI:17976"/>
        <dbReference type="ChEBI" id="CHEBI:57540"/>
        <dbReference type="ChEBI" id="CHEBI:57945"/>
        <dbReference type="EC" id="7.1.1.2"/>
    </reaction>
</comment>
<evidence type="ECO:0000256" key="9">
    <source>
        <dbReference type="ARBA" id="ARBA00023075"/>
    </source>
</evidence>
<evidence type="ECO:0000256" key="13">
    <source>
        <dbReference type="RuleBase" id="RU000473"/>
    </source>
</evidence>
<accession>A0A7T0FYF1</accession>
<keyword evidence="12" id="KW-0520">NAD</keyword>
<dbReference type="EMBL" id="MT792505">
    <property type="protein sequence ID" value="QPJ58611.1"/>
    <property type="molecule type" value="Genomic_DNA"/>
</dbReference>
<evidence type="ECO:0000256" key="10">
    <source>
        <dbReference type="ARBA" id="ARBA00023128"/>
    </source>
</evidence>
<evidence type="ECO:0000256" key="12">
    <source>
        <dbReference type="RuleBase" id="RU000471"/>
    </source>
</evidence>
<dbReference type="GO" id="GO:0005743">
    <property type="term" value="C:mitochondrial inner membrane"/>
    <property type="evidence" value="ECO:0007669"/>
    <property type="project" value="UniProtKB-SubCell"/>
</dbReference>
<dbReference type="GO" id="GO:0008137">
    <property type="term" value="F:NADH dehydrogenase (ubiquinone) activity"/>
    <property type="evidence" value="ECO:0007669"/>
    <property type="project" value="UniProtKB-EC"/>
</dbReference>
<keyword evidence="8 14" id="KW-1133">Transmembrane helix</keyword>
<evidence type="ECO:0000256" key="3">
    <source>
        <dbReference type="ARBA" id="ARBA00010535"/>
    </source>
</evidence>
<dbReference type="InterPro" id="IPR018086">
    <property type="entry name" value="NADH_UbQ_OxRdtase_su1_CS"/>
</dbReference>
<keyword evidence="9 13" id="KW-0830">Ubiquinone</keyword>
<dbReference type="GO" id="GO:0009060">
    <property type="term" value="P:aerobic respiration"/>
    <property type="evidence" value="ECO:0007669"/>
    <property type="project" value="TreeGrafter"/>
</dbReference>
<dbReference type="Pfam" id="PF00146">
    <property type="entry name" value="NADHdh"/>
    <property type="match status" value="1"/>
</dbReference>
<evidence type="ECO:0000313" key="15">
    <source>
        <dbReference type="EMBL" id="QPJ58611.1"/>
    </source>
</evidence>
<proteinExistence type="inferred from homology"/>
<evidence type="ECO:0000256" key="6">
    <source>
        <dbReference type="ARBA" id="ARBA00022692"/>
    </source>
</evidence>
<evidence type="ECO:0000256" key="7">
    <source>
        <dbReference type="ARBA" id="ARBA00022792"/>
    </source>
</evidence>
<comment type="function">
    <text evidence="1">Core subunit of the mitochondrial membrane respiratory chain NADH dehydrogenase (Complex I) that is believed to belong to the minimal assembly required for catalysis. Complex I functions in the transfer of electrons from NADH to the respiratory chain. The immediate electron acceptor for the enzyme is believed to be ubiquinone.</text>
</comment>
<feature type="transmembrane region" description="Helical" evidence="14">
    <location>
        <begin position="100"/>
        <end position="126"/>
    </location>
</feature>
<feature type="transmembrane region" description="Helical" evidence="14">
    <location>
        <begin position="279"/>
        <end position="297"/>
    </location>
</feature>
<dbReference type="PANTHER" id="PTHR11432">
    <property type="entry name" value="NADH DEHYDROGENASE SUBUNIT 1"/>
    <property type="match status" value="1"/>
</dbReference>
<dbReference type="PROSITE" id="PS00668">
    <property type="entry name" value="COMPLEX1_ND1_2"/>
    <property type="match status" value="1"/>
</dbReference>
<organism evidence="15">
    <name type="scientific">Pedicinus obtusus</name>
    <dbReference type="NCBI Taxonomy" id="592408"/>
    <lineage>
        <taxon>Eukaryota</taxon>
        <taxon>Metazoa</taxon>
        <taxon>Ecdysozoa</taxon>
        <taxon>Arthropoda</taxon>
        <taxon>Hexapoda</taxon>
        <taxon>Insecta</taxon>
        <taxon>Pterygota</taxon>
        <taxon>Neoptera</taxon>
        <taxon>Paraneoptera</taxon>
        <taxon>Psocodea</taxon>
        <taxon>Troctomorpha</taxon>
        <taxon>Phthiraptera</taxon>
        <taxon>Anoplura</taxon>
        <taxon>Pedicinidae</taxon>
        <taxon>Pedicinus</taxon>
    </lineage>
</organism>
<protein>
    <recommendedName>
        <fullName evidence="4 13">NADH-ubiquinone oxidoreductase chain 1</fullName>
        <ecNumber evidence="13">7.1.1.2</ecNumber>
    </recommendedName>
</protein>
<feature type="transmembrane region" description="Helical" evidence="14">
    <location>
        <begin position="6"/>
        <end position="25"/>
    </location>
</feature>
<evidence type="ECO:0000256" key="11">
    <source>
        <dbReference type="ARBA" id="ARBA00023136"/>
    </source>
</evidence>
<evidence type="ECO:0000256" key="14">
    <source>
        <dbReference type="SAM" id="Phobius"/>
    </source>
</evidence>
<keyword evidence="11 14" id="KW-0472">Membrane</keyword>
<evidence type="ECO:0000256" key="2">
    <source>
        <dbReference type="ARBA" id="ARBA00004448"/>
    </source>
</evidence>
<dbReference type="AlphaFoldDB" id="A0A7T0FYF1"/>
<evidence type="ECO:0000256" key="4">
    <source>
        <dbReference type="ARBA" id="ARBA00021009"/>
    </source>
</evidence>
<comment type="subcellular location">
    <subcellularLocation>
        <location evidence="2 12">Mitochondrion inner membrane</location>
        <topology evidence="2 12">Multi-pass membrane protein</topology>
    </subcellularLocation>
</comment>
<comment type="similarity">
    <text evidence="3 12">Belongs to the complex I subunit 1 family.</text>
</comment>
<evidence type="ECO:0000256" key="1">
    <source>
        <dbReference type="ARBA" id="ARBA00003257"/>
    </source>
</evidence>
<keyword evidence="6 12" id="KW-0812">Transmembrane</keyword>
<evidence type="ECO:0000256" key="5">
    <source>
        <dbReference type="ARBA" id="ARBA00022448"/>
    </source>
</evidence>